<reference evidence="10" key="2">
    <citation type="submission" date="2025-08" db="UniProtKB">
        <authorList>
            <consortium name="Ensembl"/>
        </authorList>
    </citation>
    <scope>IDENTIFICATION</scope>
</reference>
<dbReference type="Gene3D" id="2.60.40.10">
    <property type="entry name" value="Immunoglobulins"/>
    <property type="match status" value="2"/>
</dbReference>
<dbReference type="AlphaFoldDB" id="A0A8C5HMZ0"/>
<evidence type="ECO:0000256" key="3">
    <source>
        <dbReference type="ARBA" id="ARBA00022729"/>
    </source>
</evidence>
<protein>
    <submittedName>
        <fullName evidence="10">Uncharacterized LOC114480833</fullName>
    </submittedName>
</protein>
<sequence>IMTPKIFFLELTCLLDATLEQEIGFHLANAGQNITLKCPHDEESTRLFWYKHGLGQKPRLICSFYKYDKTGHFYNEFRTDSRFTSLNNITGNNLTITNLRVSDTATYYCGTSFSFILIFITGTFVRVQNPEPNTKTSIQQAIPETILPGESVTLNCTVHHGTCEKQQSIYWFRHTEENNFGLVQIPETQCDRSLDSQTYTCFYNVPLDSLNQSQPGTYHCAVASCGLILFGNGTRVNILFLYFWSVAAALVTILSAVMSVSAFLMNKRKPCPCQGIRNAKSDNIYYNVVKEIKAKNSQQQRDETWSQCVYLSVTP</sequence>
<dbReference type="PANTHER" id="PTHR19433:SF127">
    <property type="entry name" value="NITR9"/>
    <property type="match status" value="1"/>
</dbReference>
<keyword evidence="5 8" id="KW-0472">Membrane</keyword>
<dbReference type="InterPro" id="IPR036179">
    <property type="entry name" value="Ig-like_dom_sf"/>
</dbReference>
<feature type="transmembrane region" description="Helical" evidence="8">
    <location>
        <begin position="105"/>
        <end position="125"/>
    </location>
</feature>
<keyword evidence="8" id="KW-1133">Transmembrane helix</keyword>
<dbReference type="GO" id="GO:0002376">
    <property type="term" value="P:immune system process"/>
    <property type="evidence" value="ECO:0007669"/>
    <property type="project" value="UniProtKB-KW"/>
</dbReference>
<dbReference type="InterPro" id="IPR052051">
    <property type="entry name" value="TCR_complex_component"/>
</dbReference>
<dbReference type="InterPro" id="IPR013783">
    <property type="entry name" value="Ig-like_fold"/>
</dbReference>
<dbReference type="Ensembl" id="ENSGWIT00000050051.1">
    <property type="protein sequence ID" value="ENSGWIP00000046235.1"/>
    <property type="gene ID" value="ENSGWIG00000022855.1"/>
</dbReference>
<dbReference type="InterPro" id="IPR013106">
    <property type="entry name" value="Ig_V-set"/>
</dbReference>
<name>A0A8C5HMZ0_GOUWI</name>
<proteinExistence type="predicted"/>
<evidence type="ECO:0000313" key="10">
    <source>
        <dbReference type="Ensembl" id="ENSGWIP00000046235.1"/>
    </source>
</evidence>
<gene>
    <name evidence="10" type="primary">LOC114480833</name>
</gene>
<feature type="domain" description="Ig-like" evidence="9">
    <location>
        <begin position="4"/>
        <end position="109"/>
    </location>
</feature>
<dbReference type="GO" id="GO:0009617">
    <property type="term" value="P:response to bacterium"/>
    <property type="evidence" value="ECO:0007669"/>
    <property type="project" value="TreeGrafter"/>
</dbReference>
<keyword evidence="7" id="KW-0325">Glycoprotein</keyword>
<dbReference type="Pfam" id="PF07686">
    <property type="entry name" value="V-set"/>
    <property type="match status" value="2"/>
</dbReference>
<comment type="subcellular location">
    <subcellularLocation>
        <location evidence="1">Cell membrane</location>
    </subcellularLocation>
</comment>
<keyword evidence="4" id="KW-0391">Immunity</keyword>
<dbReference type="SMART" id="SM00409">
    <property type="entry name" value="IG"/>
    <property type="match status" value="2"/>
</dbReference>
<dbReference type="InterPro" id="IPR003599">
    <property type="entry name" value="Ig_sub"/>
</dbReference>
<evidence type="ECO:0000256" key="6">
    <source>
        <dbReference type="ARBA" id="ARBA00023157"/>
    </source>
</evidence>
<dbReference type="PANTHER" id="PTHR19433">
    <property type="entry name" value="T-CELL RECEPTOR ALPHA CHAIN V REGION-RELATED"/>
    <property type="match status" value="1"/>
</dbReference>
<organism evidence="10 11">
    <name type="scientific">Gouania willdenowi</name>
    <name type="common">Blunt-snouted clingfish</name>
    <name type="synonym">Lepadogaster willdenowi</name>
    <dbReference type="NCBI Taxonomy" id="441366"/>
    <lineage>
        <taxon>Eukaryota</taxon>
        <taxon>Metazoa</taxon>
        <taxon>Chordata</taxon>
        <taxon>Craniata</taxon>
        <taxon>Vertebrata</taxon>
        <taxon>Euteleostomi</taxon>
        <taxon>Actinopterygii</taxon>
        <taxon>Neopterygii</taxon>
        <taxon>Teleostei</taxon>
        <taxon>Neoteleostei</taxon>
        <taxon>Acanthomorphata</taxon>
        <taxon>Ovalentaria</taxon>
        <taxon>Blenniimorphae</taxon>
        <taxon>Blenniiformes</taxon>
        <taxon>Gobiesocoidei</taxon>
        <taxon>Gobiesocidae</taxon>
        <taxon>Gobiesocinae</taxon>
        <taxon>Gouania</taxon>
    </lineage>
</organism>
<evidence type="ECO:0000256" key="2">
    <source>
        <dbReference type="ARBA" id="ARBA00022475"/>
    </source>
</evidence>
<evidence type="ECO:0000256" key="1">
    <source>
        <dbReference type="ARBA" id="ARBA00004236"/>
    </source>
</evidence>
<dbReference type="InterPro" id="IPR007110">
    <property type="entry name" value="Ig-like_dom"/>
</dbReference>
<reference evidence="10" key="1">
    <citation type="submission" date="2020-06" db="EMBL/GenBank/DDBJ databases">
        <authorList>
            <consortium name="Wellcome Sanger Institute Data Sharing"/>
        </authorList>
    </citation>
    <scope>NUCLEOTIDE SEQUENCE [LARGE SCALE GENOMIC DNA]</scope>
</reference>
<keyword evidence="2" id="KW-1003">Cell membrane</keyword>
<feature type="transmembrane region" description="Helical" evidence="8">
    <location>
        <begin position="239"/>
        <end position="264"/>
    </location>
</feature>
<evidence type="ECO:0000256" key="7">
    <source>
        <dbReference type="ARBA" id="ARBA00023180"/>
    </source>
</evidence>
<evidence type="ECO:0000259" key="9">
    <source>
        <dbReference type="PROSITE" id="PS50835"/>
    </source>
</evidence>
<dbReference type="CDD" id="cd00099">
    <property type="entry name" value="IgV"/>
    <property type="match status" value="1"/>
</dbReference>
<evidence type="ECO:0000256" key="5">
    <source>
        <dbReference type="ARBA" id="ARBA00023136"/>
    </source>
</evidence>
<keyword evidence="8" id="KW-0812">Transmembrane</keyword>
<keyword evidence="11" id="KW-1185">Reference proteome</keyword>
<keyword evidence="6" id="KW-1015">Disulfide bond</keyword>
<feature type="domain" description="Ig-like" evidence="9">
    <location>
        <begin position="132"/>
        <end position="201"/>
    </location>
</feature>
<dbReference type="PROSITE" id="PS50835">
    <property type="entry name" value="IG_LIKE"/>
    <property type="match status" value="2"/>
</dbReference>
<evidence type="ECO:0000256" key="4">
    <source>
        <dbReference type="ARBA" id="ARBA00022859"/>
    </source>
</evidence>
<dbReference type="SUPFAM" id="SSF48726">
    <property type="entry name" value="Immunoglobulin"/>
    <property type="match status" value="2"/>
</dbReference>
<evidence type="ECO:0000256" key="8">
    <source>
        <dbReference type="SAM" id="Phobius"/>
    </source>
</evidence>
<dbReference type="GO" id="GO:0005886">
    <property type="term" value="C:plasma membrane"/>
    <property type="evidence" value="ECO:0007669"/>
    <property type="project" value="UniProtKB-SubCell"/>
</dbReference>
<accession>A0A8C5HMZ0</accession>
<dbReference type="SMART" id="SM00406">
    <property type="entry name" value="IGv"/>
    <property type="match status" value="1"/>
</dbReference>
<evidence type="ECO:0000313" key="11">
    <source>
        <dbReference type="Proteomes" id="UP000694680"/>
    </source>
</evidence>
<reference evidence="10" key="3">
    <citation type="submission" date="2025-09" db="UniProtKB">
        <authorList>
            <consortium name="Ensembl"/>
        </authorList>
    </citation>
    <scope>IDENTIFICATION</scope>
</reference>
<dbReference type="Proteomes" id="UP000694680">
    <property type="component" value="Chromosome 18"/>
</dbReference>
<keyword evidence="3" id="KW-0732">Signal</keyword>